<keyword evidence="1" id="KW-0596">Phosphopantetheine</keyword>
<keyword evidence="3" id="KW-0812">Transmembrane</keyword>
<feature type="transmembrane region" description="Helical" evidence="3">
    <location>
        <begin position="596"/>
        <end position="615"/>
    </location>
</feature>
<dbReference type="Gene3D" id="3.30.300.30">
    <property type="match status" value="1"/>
</dbReference>
<feature type="domain" description="AMP-dependent synthetase/ligase" evidence="4">
    <location>
        <begin position="41"/>
        <end position="372"/>
    </location>
</feature>
<feature type="domain" description="AMP-binding enzyme C-terminal" evidence="5">
    <location>
        <begin position="440"/>
        <end position="499"/>
    </location>
</feature>
<gene>
    <name evidence="6" type="ORF">SETTUDRAFT_18754</name>
</gene>
<dbReference type="PANTHER" id="PTHR33927">
    <property type="entry name" value="TRANSMEMBRANE PROTEIN"/>
    <property type="match status" value="1"/>
</dbReference>
<dbReference type="InterPro" id="IPR042099">
    <property type="entry name" value="ANL_N_sf"/>
</dbReference>
<dbReference type="InterPro" id="IPR025110">
    <property type="entry name" value="AMP-bd_C"/>
</dbReference>
<keyword evidence="2" id="KW-0597">Phosphoprotein</keyword>
<keyword evidence="3" id="KW-1133">Transmembrane helix</keyword>
<feature type="transmembrane region" description="Helical" evidence="3">
    <location>
        <begin position="715"/>
        <end position="732"/>
    </location>
</feature>
<sequence>MTPNTCFYATSCLPEEDRMRITRFGQGPTVVAPYSLVHEAFQNIAQAHPTTIAATVAGNSLTYQQLDESANQLAHRLIHAGLEPRQRVCLVLQRSFEMLVGIFAILKAGCQYVPVDGGVASEVALTHILNDSGATFVLCLPRYLERCTKLAKKATTIIALDNSVGASFPCTRPSVQVSRYDGAYAIYTSGSTGTPKGVDVAHSNVTNALLLEPARLGITVGSKVAQVLSVAFDMGAWEILATLMNGGTLYMRGSDWSATLKQVDTLISTPSILSKYQRQSYTNIKHIAVGGEPCPQALADEWAQGSSFYNICGPTEITILNTAHLHTPGETLSIGKPLPNTRCYLLDENENPVRVGEKGTMWVGGAGVTRGYINLPELTAKRYKADKFANDGSTMFNTGDIARWREDGSLDMLGREDDQVKIKGFRVELDGIIAVIEAFPAVRRGAVMLIDNVLCAFYAPQSPVDEAELVSYVKKHLPYYSVPERWTLIEALPLTNNGKVDRKALRAMVQDEPRTELATTMPKDATTVITLETQSMMTPSMDSLKSGEKKGTATIISTSEQSIVSANQSSEKLPEALPPKNSYHGLRWLQYRALILYRRFLSVVALVNIGVAVFLLKRRIGDNKDILPDLAIATAANLVVAVMMRWELVVNLLFTVFCSVPTFFPLAIRRQCAKVFHIGGIHSGCAMSAIMWHLIFTLDSTVDLTKPRHMRRISTAPVVVSWLACIILLTIGGTSHPTFRAKYHNIWEMTHRFGGWTCLGLLWTLTFLATKDLNPTLSPSEAYLRSPSIWLLALATTAIVFPWVFLRKVPVRSEVLSRHAVRLWFEYTTPTVGTAVRLAERPLVDWHGFATITNPNGKGFSLIVSRAGDFTGRTIDRAPSQIYVRGIPACGVLRIATLFKSVVLVATGSGIGPCLAVILAQKVPCRILWTAPNPEETFGQEIIDSVKSTDSQAVIWNTRTQGKPNMSLLAYQMWKESRAEAVCIISNKKFTTKLVYDMETRDIPAYGAIFDS</sequence>
<dbReference type="Gene3D" id="3.40.50.12780">
    <property type="entry name" value="N-terminal domain of ligase-like"/>
    <property type="match status" value="1"/>
</dbReference>
<feature type="transmembrane region" description="Helical" evidence="3">
    <location>
        <begin position="650"/>
        <end position="668"/>
    </location>
</feature>
<keyword evidence="3" id="KW-0472">Membrane</keyword>
<keyword evidence="7" id="KW-1185">Reference proteome</keyword>
<dbReference type="Proteomes" id="UP000016935">
    <property type="component" value="Unassembled WGS sequence"/>
</dbReference>
<dbReference type="GeneID" id="19402131"/>
<dbReference type="EMBL" id="KB908481">
    <property type="protein sequence ID" value="EOA92098.1"/>
    <property type="molecule type" value="Genomic_DNA"/>
</dbReference>
<dbReference type="PANTHER" id="PTHR33927:SF5">
    <property type="entry name" value="ENZYME, PUTATIVE (AFU_ORTHOLOGUE AFUA_8G01222)-RELATED"/>
    <property type="match status" value="1"/>
</dbReference>
<dbReference type="Pfam" id="PF13193">
    <property type="entry name" value="AMP-binding_C"/>
    <property type="match status" value="1"/>
</dbReference>
<dbReference type="InterPro" id="IPR000873">
    <property type="entry name" value="AMP-dep_synth/lig_dom"/>
</dbReference>
<protein>
    <submittedName>
        <fullName evidence="6">Uncharacterized protein</fullName>
    </submittedName>
</protein>
<reference evidence="6 7" key="2">
    <citation type="journal article" date="2013" name="PLoS Genet.">
        <title>Comparative genome structure, secondary metabolite, and effector coding capacity across Cochliobolus pathogens.</title>
        <authorList>
            <person name="Condon B.J."/>
            <person name="Leng Y."/>
            <person name="Wu D."/>
            <person name="Bushley K.E."/>
            <person name="Ohm R.A."/>
            <person name="Otillar R."/>
            <person name="Martin J."/>
            <person name="Schackwitz W."/>
            <person name="Grimwood J."/>
            <person name="MohdZainudin N."/>
            <person name="Xue C."/>
            <person name="Wang R."/>
            <person name="Manning V.A."/>
            <person name="Dhillon B."/>
            <person name="Tu Z.J."/>
            <person name="Steffenson B.J."/>
            <person name="Salamov A."/>
            <person name="Sun H."/>
            <person name="Lowry S."/>
            <person name="LaButti K."/>
            <person name="Han J."/>
            <person name="Copeland A."/>
            <person name="Lindquist E."/>
            <person name="Barry K."/>
            <person name="Schmutz J."/>
            <person name="Baker S.E."/>
            <person name="Ciuffetti L.M."/>
            <person name="Grigoriev I.V."/>
            <person name="Zhong S."/>
            <person name="Turgeon B.G."/>
        </authorList>
    </citation>
    <scope>NUCLEOTIDE SEQUENCE [LARGE SCALE GENOMIC DNA]</scope>
    <source>
        <strain evidence="7">28A</strain>
    </source>
</reference>
<dbReference type="NCBIfam" id="TIGR01733">
    <property type="entry name" value="AA-adenyl-dom"/>
    <property type="match status" value="1"/>
</dbReference>
<dbReference type="Pfam" id="PF00501">
    <property type="entry name" value="AMP-binding"/>
    <property type="match status" value="1"/>
</dbReference>
<dbReference type="InterPro" id="IPR010071">
    <property type="entry name" value="AA_adenyl_dom"/>
</dbReference>
<evidence type="ECO:0000256" key="2">
    <source>
        <dbReference type="ARBA" id="ARBA00022553"/>
    </source>
</evidence>
<organism evidence="6 7">
    <name type="scientific">Exserohilum turcicum (strain 28A)</name>
    <name type="common">Northern leaf blight fungus</name>
    <name type="synonym">Setosphaeria turcica</name>
    <dbReference type="NCBI Taxonomy" id="671987"/>
    <lineage>
        <taxon>Eukaryota</taxon>
        <taxon>Fungi</taxon>
        <taxon>Dikarya</taxon>
        <taxon>Ascomycota</taxon>
        <taxon>Pezizomycotina</taxon>
        <taxon>Dothideomycetes</taxon>
        <taxon>Pleosporomycetidae</taxon>
        <taxon>Pleosporales</taxon>
        <taxon>Pleosporineae</taxon>
        <taxon>Pleosporaceae</taxon>
        <taxon>Exserohilum</taxon>
    </lineage>
</organism>
<dbReference type="SUPFAM" id="SSF56801">
    <property type="entry name" value="Acetyl-CoA synthetase-like"/>
    <property type="match status" value="1"/>
</dbReference>
<dbReference type="HOGENOM" id="CLU_005562_2_0_1"/>
<evidence type="ECO:0000256" key="1">
    <source>
        <dbReference type="ARBA" id="ARBA00022450"/>
    </source>
</evidence>
<dbReference type="eggNOG" id="KOG1178">
    <property type="taxonomic scope" value="Eukaryota"/>
</dbReference>
<dbReference type="OrthoDB" id="3142841at2759"/>
<name>R0KGX0_EXST2</name>
<proteinExistence type="predicted"/>
<dbReference type="AlphaFoldDB" id="R0KGX0"/>
<evidence type="ECO:0000313" key="7">
    <source>
        <dbReference type="Proteomes" id="UP000016935"/>
    </source>
</evidence>
<accession>R0KGX0</accession>
<reference evidence="6 7" key="1">
    <citation type="journal article" date="2012" name="PLoS Pathog.">
        <title>Diverse lifestyles and strategies of plant pathogenesis encoded in the genomes of eighteen Dothideomycetes fungi.</title>
        <authorList>
            <person name="Ohm R.A."/>
            <person name="Feau N."/>
            <person name="Henrissat B."/>
            <person name="Schoch C.L."/>
            <person name="Horwitz B.A."/>
            <person name="Barry K.W."/>
            <person name="Condon B.J."/>
            <person name="Copeland A.C."/>
            <person name="Dhillon B."/>
            <person name="Glaser F."/>
            <person name="Hesse C.N."/>
            <person name="Kosti I."/>
            <person name="LaButti K."/>
            <person name="Lindquist E.A."/>
            <person name="Lucas S."/>
            <person name="Salamov A.A."/>
            <person name="Bradshaw R.E."/>
            <person name="Ciuffetti L."/>
            <person name="Hamelin R.C."/>
            <person name="Kema G.H.J."/>
            <person name="Lawrence C."/>
            <person name="Scott J.A."/>
            <person name="Spatafora J.W."/>
            <person name="Turgeon B.G."/>
            <person name="de Wit P.J.G.M."/>
            <person name="Zhong S."/>
            <person name="Goodwin S.B."/>
            <person name="Grigoriev I.V."/>
        </authorList>
    </citation>
    <scope>NUCLEOTIDE SEQUENCE [LARGE SCALE GENOMIC DNA]</scope>
    <source>
        <strain evidence="7">28A</strain>
    </source>
</reference>
<dbReference type="InterPro" id="IPR045851">
    <property type="entry name" value="AMP-bd_C_sf"/>
</dbReference>
<evidence type="ECO:0000259" key="5">
    <source>
        <dbReference type="Pfam" id="PF13193"/>
    </source>
</evidence>
<feature type="transmembrane region" description="Helical" evidence="3">
    <location>
        <begin position="753"/>
        <end position="769"/>
    </location>
</feature>
<dbReference type="InterPro" id="IPR052979">
    <property type="entry name" value="Adenylate-forming_domain"/>
</dbReference>
<feature type="transmembrane region" description="Helical" evidence="3">
    <location>
        <begin position="675"/>
        <end position="695"/>
    </location>
</feature>
<evidence type="ECO:0000256" key="3">
    <source>
        <dbReference type="SAM" id="Phobius"/>
    </source>
</evidence>
<feature type="transmembrane region" description="Helical" evidence="3">
    <location>
        <begin position="789"/>
        <end position="806"/>
    </location>
</feature>
<evidence type="ECO:0000259" key="4">
    <source>
        <dbReference type="Pfam" id="PF00501"/>
    </source>
</evidence>
<dbReference type="STRING" id="671987.R0KGX0"/>
<feature type="transmembrane region" description="Helical" evidence="3">
    <location>
        <begin position="627"/>
        <end position="644"/>
    </location>
</feature>
<dbReference type="RefSeq" id="XP_008020129.1">
    <property type="nucleotide sequence ID" value="XM_008021938.1"/>
</dbReference>
<evidence type="ECO:0000313" key="6">
    <source>
        <dbReference type="EMBL" id="EOA92098.1"/>
    </source>
</evidence>